<dbReference type="Pfam" id="PF05593">
    <property type="entry name" value="RHS_repeat"/>
    <property type="match status" value="1"/>
</dbReference>
<dbReference type="KEGG" id="skr:BRX40_08880"/>
<evidence type="ECO:0000313" key="1">
    <source>
        <dbReference type="EMBL" id="APR54912.1"/>
    </source>
</evidence>
<dbReference type="Gene3D" id="2.180.10.10">
    <property type="entry name" value="RHS repeat-associated core"/>
    <property type="match status" value="1"/>
</dbReference>
<reference evidence="2" key="1">
    <citation type="submission" date="2016-12" db="EMBL/GenBank/DDBJ databases">
        <title>Whole genome sequencing of Sphingomonas sp. ABOJV.</title>
        <authorList>
            <person name="Conlan S."/>
            <person name="Thomas P.J."/>
            <person name="Mullikin J."/>
            <person name="Palmore T.N."/>
            <person name="Frank K.M."/>
            <person name="Segre J.A."/>
        </authorList>
    </citation>
    <scope>NUCLEOTIDE SEQUENCE [LARGE SCALE GENOMIC DNA]</scope>
    <source>
        <strain evidence="2">ABOJV</strain>
    </source>
</reference>
<dbReference type="AlphaFoldDB" id="A0A1L6JG45"/>
<accession>A0A1L6JG45</accession>
<organism evidence="1 2">
    <name type="scientific">Sphingomonas koreensis</name>
    <dbReference type="NCBI Taxonomy" id="93064"/>
    <lineage>
        <taxon>Bacteria</taxon>
        <taxon>Pseudomonadati</taxon>
        <taxon>Pseudomonadota</taxon>
        <taxon>Alphaproteobacteria</taxon>
        <taxon>Sphingomonadales</taxon>
        <taxon>Sphingomonadaceae</taxon>
        <taxon>Sphingomonas</taxon>
    </lineage>
</organism>
<gene>
    <name evidence="1" type="ORF">BRX40_08880</name>
</gene>
<dbReference type="EMBL" id="CP018820">
    <property type="protein sequence ID" value="APR54912.1"/>
    <property type="molecule type" value="Genomic_DNA"/>
</dbReference>
<evidence type="ECO:0008006" key="3">
    <source>
        <dbReference type="Google" id="ProtNLM"/>
    </source>
</evidence>
<dbReference type="STRING" id="93064.BRX40_08880"/>
<proteinExistence type="predicted"/>
<evidence type="ECO:0000313" key="2">
    <source>
        <dbReference type="Proteomes" id="UP000185161"/>
    </source>
</evidence>
<dbReference type="InterPro" id="IPR031325">
    <property type="entry name" value="RHS_repeat"/>
</dbReference>
<keyword evidence="2" id="KW-1185">Reference proteome</keyword>
<name>A0A1L6JG45_9SPHN</name>
<dbReference type="Proteomes" id="UP000185161">
    <property type="component" value="Chromosome"/>
</dbReference>
<sequence>MAAAALASETVTYSYDARGRLVAVKHSGTANNNVQVNYAYDKADNRTNKTVTGAP</sequence>
<protein>
    <recommendedName>
        <fullName evidence="3">RHS repeat protein</fullName>
    </recommendedName>
</protein>